<evidence type="ECO:0000256" key="2">
    <source>
        <dbReference type="ARBA" id="ARBA00022771"/>
    </source>
</evidence>
<dbReference type="Gene3D" id="3.30.160.60">
    <property type="entry name" value="Classic Zinc Finger"/>
    <property type="match status" value="1"/>
</dbReference>
<keyword evidence="8" id="KW-1185">Reference proteome</keyword>
<keyword evidence="1" id="KW-0479">Metal-binding</keyword>
<dbReference type="SMART" id="SM00336">
    <property type="entry name" value="BBOX"/>
    <property type="match status" value="1"/>
</dbReference>
<name>A0AAU9IEG6_9CILI</name>
<dbReference type="Proteomes" id="UP001162131">
    <property type="component" value="Unassembled WGS sequence"/>
</dbReference>
<dbReference type="AlphaFoldDB" id="A0AAU9IEG6"/>
<dbReference type="SUPFAM" id="SSF57845">
    <property type="entry name" value="B-box zinc-binding domain"/>
    <property type="match status" value="1"/>
</dbReference>
<evidence type="ECO:0000313" key="7">
    <source>
        <dbReference type="EMBL" id="CAG9310119.1"/>
    </source>
</evidence>
<dbReference type="Pfam" id="PF00643">
    <property type="entry name" value="zf-B_box"/>
    <property type="match status" value="1"/>
</dbReference>
<dbReference type="PANTHER" id="PTHR47156">
    <property type="entry name" value="PROTEIN CBG20824"/>
    <property type="match status" value="1"/>
</dbReference>
<protein>
    <recommendedName>
        <fullName evidence="9">RING-type domain-containing protein</fullName>
    </recommendedName>
</protein>
<evidence type="ECO:0000256" key="1">
    <source>
        <dbReference type="ARBA" id="ARBA00022723"/>
    </source>
</evidence>
<organism evidence="7 8">
    <name type="scientific">Blepharisma stoltei</name>
    <dbReference type="NCBI Taxonomy" id="1481888"/>
    <lineage>
        <taxon>Eukaryota</taxon>
        <taxon>Sar</taxon>
        <taxon>Alveolata</taxon>
        <taxon>Ciliophora</taxon>
        <taxon>Postciliodesmatophora</taxon>
        <taxon>Heterotrichea</taxon>
        <taxon>Heterotrichida</taxon>
        <taxon>Blepharismidae</taxon>
        <taxon>Blepharisma</taxon>
    </lineage>
</organism>
<dbReference type="PROSITE" id="PS50119">
    <property type="entry name" value="ZF_BBOX"/>
    <property type="match status" value="1"/>
</dbReference>
<feature type="domain" description="RING-type" evidence="5">
    <location>
        <begin position="19"/>
        <end position="61"/>
    </location>
</feature>
<evidence type="ECO:0000259" key="6">
    <source>
        <dbReference type="PROSITE" id="PS50119"/>
    </source>
</evidence>
<comment type="caution">
    <text evidence="7">The sequence shown here is derived from an EMBL/GenBank/DDBJ whole genome shotgun (WGS) entry which is preliminary data.</text>
</comment>
<dbReference type="PROSITE" id="PS50089">
    <property type="entry name" value="ZF_RING_2"/>
    <property type="match status" value="1"/>
</dbReference>
<accession>A0AAU9IEG6</accession>
<evidence type="ECO:0000313" key="8">
    <source>
        <dbReference type="Proteomes" id="UP001162131"/>
    </source>
</evidence>
<dbReference type="SUPFAM" id="SSF57850">
    <property type="entry name" value="RING/U-box"/>
    <property type="match status" value="1"/>
</dbReference>
<dbReference type="PANTHER" id="PTHR47156:SF10">
    <property type="entry name" value="E3 UBIQUITIN-PROTEIN LIGASE TRIM-21-RELATED"/>
    <property type="match status" value="1"/>
</dbReference>
<sequence>MEQSQSGGFTTRNKLGLCCSICTEDYNTIRIPKILTCGHTFCEPCLERIKTPLSLKCPNCKNETNSASKLTTNYALIEVIEKVGTQGCISHDKEILAYCADDSTSLCLECMIAHKNHDIFLVTDNRVSEITNIKFSQLTSLETELHELISTWKTAKSELISIRQGNRQFECHVQAFKKAEAKMIDNIKSGTKVCISKIEKLAKVQEIAELEKFIDDEIKRLESGFSNIQRERKRFSKLSIESQLNWKEIGFEKRGIPPKIDREELVGTNIRISDYEQAIISRALPNE</sequence>
<dbReference type="InterPro" id="IPR013083">
    <property type="entry name" value="Znf_RING/FYVE/PHD"/>
</dbReference>
<reference evidence="7" key="1">
    <citation type="submission" date="2021-09" db="EMBL/GenBank/DDBJ databases">
        <authorList>
            <consortium name="AG Swart"/>
            <person name="Singh M."/>
            <person name="Singh A."/>
            <person name="Seah K."/>
            <person name="Emmerich C."/>
        </authorList>
    </citation>
    <scope>NUCLEOTIDE SEQUENCE</scope>
    <source>
        <strain evidence="7">ATCC30299</strain>
    </source>
</reference>
<keyword evidence="2 4" id="KW-0863">Zinc-finger</keyword>
<dbReference type="PROSITE" id="PS00518">
    <property type="entry name" value="ZF_RING_1"/>
    <property type="match status" value="1"/>
</dbReference>
<dbReference type="InterPro" id="IPR052667">
    <property type="entry name" value="E3_ubiquitin-ligase_RING"/>
</dbReference>
<dbReference type="GO" id="GO:0008270">
    <property type="term" value="F:zinc ion binding"/>
    <property type="evidence" value="ECO:0007669"/>
    <property type="project" value="UniProtKB-KW"/>
</dbReference>
<evidence type="ECO:0000256" key="3">
    <source>
        <dbReference type="ARBA" id="ARBA00022833"/>
    </source>
</evidence>
<dbReference type="InterPro" id="IPR000315">
    <property type="entry name" value="Znf_B-box"/>
</dbReference>
<dbReference type="EMBL" id="CAJZBQ010000001">
    <property type="protein sequence ID" value="CAG9310119.1"/>
    <property type="molecule type" value="Genomic_DNA"/>
</dbReference>
<keyword evidence="3" id="KW-0862">Zinc</keyword>
<dbReference type="InterPro" id="IPR027370">
    <property type="entry name" value="Znf-RING_euk"/>
</dbReference>
<dbReference type="SMART" id="SM00184">
    <property type="entry name" value="RING"/>
    <property type="match status" value="1"/>
</dbReference>
<dbReference type="InterPro" id="IPR001841">
    <property type="entry name" value="Znf_RING"/>
</dbReference>
<evidence type="ECO:0000259" key="5">
    <source>
        <dbReference type="PROSITE" id="PS50089"/>
    </source>
</evidence>
<evidence type="ECO:0008006" key="9">
    <source>
        <dbReference type="Google" id="ProtNLM"/>
    </source>
</evidence>
<proteinExistence type="predicted"/>
<gene>
    <name evidence="7" type="ORF">BSTOLATCC_MIC328</name>
</gene>
<dbReference type="InterPro" id="IPR017907">
    <property type="entry name" value="Znf_RING_CS"/>
</dbReference>
<feature type="domain" description="B box-type" evidence="6">
    <location>
        <begin position="88"/>
        <end position="122"/>
    </location>
</feature>
<dbReference type="Gene3D" id="3.30.40.10">
    <property type="entry name" value="Zinc/RING finger domain, C3HC4 (zinc finger)"/>
    <property type="match status" value="1"/>
</dbReference>
<evidence type="ECO:0000256" key="4">
    <source>
        <dbReference type="PROSITE-ProRule" id="PRU00024"/>
    </source>
</evidence>
<dbReference type="Pfam" id="PF13445">
    <property type="entry name" value="zf-RING_UBOX"/>
    <property type="match status" value="1"/>
</dbReference>